<keyword evidence="10" id="KW-1185">Reference proteome</keyword>
<dbReference type="PANTHER" id="PTHR21666">
    <property type="entry name" value="PEPTIDASE-RELATED"/>
    <property type="match status" value="1"/>
</dbReference>
<dbReference type="SUPFAM" id="SSF51261">
    <property type="entry name" value="Duplicated hybrid motif"/>
    <property type="match status" value="1"/>
</dbReference>
<evidence type="ECO:0000256" key="2">
    <source>
        <dbReference type="ARBA" id="ARBA00022670"/>
    </source>
</evidence>
<dbReference type="InterPro" id="IPR016047">
    <property type="entry name" value="M23ase_b-sheet_dom"/>
</dbReference>
<protein>
    <submittedName>
        <fullName evidence="9">Peptidase M23</fullName>
    </submittedName>
</protein>
<keyword evidence="3" id="KW-0479">Metal-binding</keyword>
<accession>A0A221KAT8</accession>
<dbReference type="GO" id="GO:0004222">
    <property type="term" value="F:metalloendopeptidase activity"/>
    <property type="evidence" value="ECO:0007669"/>
    <property type="project" value="TreeGrafter"/>
</dbReference>
<evidence type="ECO:0000256" key="1">
    <source>
        <dbReference type="ARBA" id="ARBA00001947"/>
    </source>
</evidence>
<dbReference type="InterPro" id="IPR050570">
    <property type="entry name" value="Cell_wall_metabolism_enzyme"/>
</dbReference>
<proteinExistence type="predicted"/>
<feature type="domain" description="M23ase beta-sheet core" evidence="8">
    <location>
        <begin position="204"/>
        <end position="298"/>
    </location>
</feature>
<keyword evidence="7" id="KW-1133">Transmembrane helix</keyword>
<dbReference type="Gene3D" id="2.70.70.10">
    <property type="entry name" value="Glucose Permease (Domain IIA)"/>
    <property type="match status" value="1"/>
</dbReference>
<keyword evidence="6" id="KW-0482">Metalloprotease</keyword>
<dbReference type="RefSeq" id="WP_089415385.1">
    <property type="nucleotide sequence ID" value="NZ_CP022423.1"/>
</dbReference>
<evidence type="ECO:0000313" key="9">
    <source>
        <dbReference type="EMBL" id="ASM75950.1"/>
    </source>
</evidence>
<dbReference type="FunFam" id="2.70.70.10:FF:000006">
    <property type="entry name" value="M23 family peptidase"/>
    <property type="match status" value="1"/>
</dbReference>
<evidence type="ECO:0000256" key="6">
    <source>
        <dbReference type="ARBA" id="ARBA00023049"/>
    </source>
</evidence>
<reference evidence="9 10" key="1">
    <citation type="submission" date="2017-07" db="EMBL/GenBank/DDBJ databases">
        <title>Complete Genome Sequence of the cosmetic ferment Vitreoscilla filiformis (ATCC15551).</title>
        <authorList>
            <person name="Contreras S."/>
            <person name="Sagory-Zalkind P."/>
            <person name="Blanquart H."/>
            <person name="Iltis A."/>
            <person name="Morand S.C."/>
        </authorList>
    </citation>
    <scope>NUCLEOTIDE SEQUENCE [LARGE SCALE GENOMIC DNA]</scope>
    <source>
        <strain evidence="9 10">ATCC 15551</strain>
    </source>
</reference>
<evidence type="ECO:0000313" key="10">
    <source>
        <dbReference type="Proteomes" id="UP000199729"/>
    </source>
</evidence>
<name>A0A221KAT8_VITFI</name>
<keyword evidence="7" id="KW-0472">Membrane</keyword>
<evidence type="ECO:0000259" key="8">
    <source>
        <dbReference type="Pfam" id="PF01551"/>
    </source>
</evidence>
<keyword evidence="4" id="KW-0378">Hydrolase</keyword>
<dbReference type="Proteomes" id="UP000199729">
    <property type="component" value="Chromosome"/>
</dbReference>
<feature type="transmembrane region" description="Helical" evidence="7">
    <location>
        <begin position="20"/>
        <end position="44"/>
    </location>
</feature>
<dbReference type="GO" id="GO:0046872">
    <property type="term" value="F:metal ion binding"/>
    <property type="evidence" value="ECO:0007669"/>
    <property type="project" value="UniProtKB-KW"/>
</dbReference>
<dbReference type="InterPro" id="IPR011055">
    <property type="entry name" value="Dup_hybrid_motif"/>
</dbReference>
<dbReference type="CDD" id="cd12797">
    <property type="entry name" value="M23_peptidase"/>
    <property type="match status" value="1"/>
</dbReference>
<keyword evidence="2" id="KW-0645">Protease</keyword>
<evidence type="ECO:0000256" key="5">
    <source>
        <dbReference type="ARBA" id="ARBA00022833"/>
    </source>
</evidence>
<dbReference type="KEGG" id="vff:VITFI_CDS0171"/>
<dbReference type="AlphaFoldDB" id="A0A221KAT8"/>
<dbReference type="Pfam" id="PF01551">
    <property type="entry name" value="Peptidase_M23"/>
    <property type="match status" value="1"/>
</dbReference>
<sequence length="314" mass="34190">MQILITDGRLRTFSLSMRAWQLALVIFSGLLSILLLSGTVYHFVFLKAVRDGWPVVSQVVQWVVRDEVAQRDRVMRDNLDALAQKIGEMQARMVHLEALEKRVFTLAGVAPEEIKALRAAPVASAPAGGSYAGMDTLTLSDLSGDLLKLDERAQQYTDLLALAESRMFESRLSGVMVPSSKPVEVSIGSGFGFRRDPFTGRPALHTGVDFSAPSGTQIQAAAAGVVLSTDWHPQYGRVLEIDHGQGLVTRYAHTQSFLVQAGAVVKRGQPIATIGNTGRSTGAHLHFEVLIDGVPQNPLRFLRQLPSDKHLATN</sequence>
<gene>
    <name evidence="9" type="ORF">VITFI_CDS0171</name>
</gene>
<comment type="cofactor">
    <cofactor evidence="1">
        <name>Zn(2+)</name>
        <dbReference type="ChEBI" id="CHEBI:29105"/>
    </cofactor>
</comment>
<keyword evidence="5" id="KW-0862">Zinc</keyword>
<evidence type="ECO:0000256" key="3">
    <source>
        <dbReference type="ARBA" id="ARBA00022723"/>
    </source>
</evidence>
<dbReference type="OrthoDB" id="9815245at2"/>
<evidence type="ECO:0000256" key="7">
    <source>
        <dbReference type="SAM" id="Phobius"/>
    </source>
</evidence>
<dbReference type="PANTHER" id="PTHR21666:SF288">
    <property type="entry name" value="CELL DIVISION PROTEIN YTFB"/>
    <property type="match status" value="1"/>
</dbReference>
<dbReference type="EMBL" id="CP022423">
    <property type="protein sequence ID" value="ASM75950.1"/>
    <property type="molecule type" value="Genomic_DNA"/>
</dbReference>
<organism evidence="9 10">
    <name type="scientific">Vitreoscilla filiformis</name>
    <dbReference type="NCBI Taxonomy" id="63"/>
    <lineage>
        <taxon>Bacteria</taxon>
        <taxon>Pseudomonadati</taxon>
        <taxon>Pseudomonadota</taxon>
        <taxon>Betaproteobacteria</taxon>
        <taxon>Neisseriales</taxon>
        <taxon>Neisseriaceae</taxon>
        <taxon>Vitreoscilla</taxon>
    </lineage>
</organism>
<keyword evidence="7" id="KW-0812">Transmembrane</keyword>
<dbReference type="GO" id="GO:0006508">
    <property type="term" value="P:proteolysis"/>
    <property type="evidence" value="ECO:0007669"/>
    <property type="project" value="UniProtKB-KW"/>
</dbReference>
<evidence type="ECO:0000256" key="4">
    <source>
        <dbReference type="ARBA" id="ARBA00022801"/>
    </source>
</evidence>